<name>A0A485L3B7_9STRA</name>
<reference evidence="5 6" key="1">
    <citation type="submission" date="2019-03" db="EMBL/GenBank/DDBJ databases">
        <authorList>
            <person name="Gaulin E."/>
            <person name="Dumas B."/>
        </authorList>
    </citation>
    <scope>NUCLEOTIDE SEQUENCE [LARGE SCALE GENOMIC DNA]</scope>
    <source>
        <strain evidence="5">CBS 568.67</strain>
    </source>
</reference>
<dbReference type="Gene3D" id="3.30.559.10">
    <property type="entry name" value="Chloramphenicol acetyltransferase-like domain"/>
    <property type="match status" value="2"/>
</dbReference>
<dbReference type="SUPFAM" id="SSF52777">
    <property type="entry name" value="CoA-dependent acyltransferases"/>
    <property type="match status" value="4"/>
</dbReference>
<dbReference type="InterPro" id="IPR009081">
    <property type="entry name" value="PP-bd_ACP"/>
</dbReference>
<gene>
    <name evidence="5" type="primary">Aste57867_15159</name>
    <name evidence="4" type="ORF">As57867_015103</name>
    <name evidence="5" type="ORF">ASTE57867_15159</name>
</gene>
<dbReference type="GO" id="GO:0005737">
    <property type="term" value="C:cytoplasm"/>
    <property type="evidence" value="ECO:0007669"/>
    <property type="project" value="TreeGrafter"/>
</dbReference>
<feature type="domain" description="Carrier" evidence="3">
    <location>
        <begin position="122"/>
        <end position="198"/>
    </location>
</feature>
<dbReference type="SUPFAM" id="SSF56801">
    <property type="entry name" value="Acetyl-CoA synthetase-like"/>
    <property type="match status" value="2"/>
</dbReference>
<dbReference type="GO" id="GO:0043041">
    <property type="term" value="P:amino acid activation for nonribosomal peptide biosynthetic process"/>
    <property type="evidence" value="ECO:0007669"/>
    <property type="project" value="TreeGrafter"/>
</dbReference>
<dbReference type="InterPro" id="IPR020845">
    <property type="entry name" value="AMP-binding_CS"/>
</dbReference>
<feature type="domain" description="Carrier" evidence="3">
    <location>
        <begin position="1151"/>
        <end position="1227"/>
    </location>
</feature>
<accession>A0A485L3B7</accession>
<dbReference type="Gene3D" id="1.10.1200.10">
    <property type="entry name" value="ACP-like"/>
    <property type="match status" value="2"/>
</dbReference>
<dbReference type="PROSITE" id="PS50075">
    <property type="entry name" value="CARRIER"/>
    <property type="match status" value="2"/>
</dbReference>
<dbReference type="NCBIfam" id="TIGR01733">
    <property type="entry name" value="AA-adenyl-dom"/>
    <property type="match status" value="1"/>
</dbReference>
<dbReference type="InterPro" id="IPR045851">
    <property type="entry name" value="AMP-bd_C_sf"/>
</dbReference>
<protein>
    <submittedName>
        <fullName evidence="5">Aste57867_15159 protein</fullName>
    </submittedName>
</protein>
<keyword evidence="1" id="KW-0596">Phosphopantetheine</keyword>
<dbReference type="SUPFAM" id="SSF47336">
    <property type="entry name" value="ACP-like"/>
    <property type="match status" value="2"/>
</dbReference>
<sequence length="1670" mass="185576">MYRTGDLGRLLPNGDFEILGRQDSQVKLKGYRIELEEVAEAMMQHPLVISAAAIVKDNSHLVGYFSPATVSADELQEIVAGLLPVYMVPAVWVGLDTMPQNSNGKIDKNALEKLDIVADSEELQTDVEARMAAVWAQVLEIDVRSIGRQSSFFALGGDSISVIKVVAACKDAGLAISASQLLKGMVLWRAASFVEEEAEYTWPYASVSDQVIESIHKEWLHHLGWSGCMVYPVTPLQAGMVFATTNNPSAYMLQNVMVLDGQFDGPTLAVAFKSLVAKQEILRTSFVTSTSGIYQIIHDKDVDFEVMQATSATVDEFLLTDSTRGFEIGNKFFVRLTIVSTPNNTTYGVLTIHHALYDGWTISMLTNDLVCLLQGDTLIYRPCFLSVVDFIEAQDKHVTEAYWRSYLSGIVSTPIGSINSNVPSTAPCEEPLEMVFKIPLADVSNVAQRAGVTVAEFTKLAWAATLRKYTRQNDVVFGQVLANRDIPVKDADRILGPLLSTVPCRVKFDDAALLSSLMSGIELERGDMMCHTHASLIDLKRWSAVEGDLFDTLFVFQNMPGETAFEDSIGFSVLETEATPYSLEYTFELIVEPNEFELIAHALYKPSMVSRTQARLMLDEFEHTLDQLYTLVETDASVCALWELSPAQTKFIKDASFGPEMDLPYELLHHAFEEWAEKRPDARAIEFEGEWLSYEELNKQANTLACELVAMGVCVGSRVAVIMERCLEFPIGLLAVLKAGGAMLPLDASFPSTRLCHMISDASVAVVITSFEHYDAMRTVVPVHVPVFGFSSKNFKTESFFLPSPSHMADPTNEAYVVYTSGSTGTPKGVSILHNAAVNAVSSDFARFEIVENIRVMQFRAIGSDVFEWELWKTLSCGACLVFRGADPLDTLHKVDLLSCTPTALAMFGDPLLYPNLKCIAVGGEALPENLKNIWCDHVALINCYGPSECTIRTHEVRMHRHAPVTIGLPNKNTSCYVVDKERRMVPVGVVGEISLGGVCVSPGYINLVDETQSRFVTDPFCFNTSSRMYLTGDMGRLSPTGHFEILGRQDSQVKLKGYRIELDEVAHAIMQHPRVTSAIVLVKDDTHLVGYYSPPNIDSMELQDVVAALLPVYMIPAAWVGIDNMPQNASGKIDKLKLEGLDVAIDDNDVLELEIEHRIATIWAQCLDIDVACIGRKTSFFALGGDSISIVKVVSSCRKGDIFITVADMVKAPILWRAAQIAATNRTQDYPPVVLPREVTCTIPMPVSISLNQVVIYPVTPLQADMLRVTFQDRTRYCAQTVLVMPQDMDSIRLIAAFQAVVQQNEILRTTFVKANADTIYQVIQPDVDGLEAVHVDASSMEDFFNSNLARGFGLNDKYFIRFSIITDMESKRYAVLAIHHALYDGWSLSMVTSDILDAYNKNHPIVRPQFRSVVDYIQATRHGDKEYWCAYLQGINSNSITTWPNPLDENNISIQRVGNFLEVNAPVSTQDLKRAASQAGVPLSTLLQFAWATTLHTYTKQNYVVFTQTLANRSVPVKDVDRIMGPVINDVPCRVRFSQIHTSLKEELQAFQVEYGSTLEHSFIDIQDIKQWCGIDGPLSETLFTYQNLPRSIGVEVDVQFEHFMPKGSGDENDYDHEFSFVLIVEPTTQQYMKVYGDYDPSKLSAGQACAVLVDYNTMLSNFHKILT</sequence>
<evidence type="ECO:0000313" key="4">
    <source>
        <dbReference type="EMBL" id="KAF0693919.1"/>
    </source>
</evidence>
<dbReference type="Gene3D" id="3.30.559.30">
    <property type="entry name" value="Nonribosomal peptide synthetase, condensation domain"/>
    <property type="match status" value="2"/>
</dbReference>
<evidence type="ECO:0000259" key="3">
    <source>
        <dbReference type="PROSITE" id="PS50075"/>
    </source>
</evidence>
<dbReference type="PROSITE" id="PS00455">
    <property type="entry name" value="AMP_BINDING"/>
    <property type="match status" value="1"/>
</dbReference>
<dbReference type="InterPro" id="IPR036736">
    <property type="entry name" value="ACP-like_sf"/>
</dbReference>
<evidence type="ECO:0000313" key="5">
    <source>
        <dbReference type="EMBL" id="VFT91968.1"/>
    </source>
</evidence>
<dbReference type="GO" id="GO:0044550">
    <property type="term" value="P:secondary metabolite biosynthetic process"/>
    <property type="evidence" value="ECO:0007669"/>
    <property type="project" value="TreeGrafter"/>
</dbReference>
<dbReference type="CDD" id="cd05930">
    <property type="entry name" value="A_NRPS"/>
    <property type="match status" value="1"/>
</dbReference>
<dbReference type="Pfam" id="PF00668">
    <property type="entry name" value="Condensation"/>
    <property type="match status" value="2"/>
</dbReference>
<dbReference type="InterPro" id="IPR000873">
    <property type="entry name" value="AMP-dep_synth/lig_dom"/>
</dbReference>
<organism evidence="5 6">
    <name type="scientific">Aphanomyces stellatus</name>
    <dbReference type="NCBI Taxonomy" id="120398"/>
    <lineage>
        <taxon>Eukaryota</taxon>
        <taxon>Sar</taxon>
        <taxon>Stramenopiles</taxon>
        <taxon>Oomycota</taxon>
        <taxon>Saprolegniomycetes</taxon>
        <taxon>Saprolegniales</taxon>
        <taxon>Verrucalvaceae</taxon>
        <taxon>Aphanomyces</taxon>
    </lineage>
</organism>
<evidence type="ECO:0000313" key="6">
    <source>
        <dbReference type="Proteomes" id="UP000332933"/>
    </source>
</evidence>
<dbReference type="CDD" id="cd19542">
    <property type="entry name" value="CT_NRPS-like"/>
    <property type="match status" value="1"/>
</dbReference>
<keyword evidence="6" id="KW-1185">Reference proteome</keyword>
<dbReference type="OrthoDB" id="71622at2759"/>
<dbReference type="InterPro" id="IPR010071">
    <property type="entry name" value="AA_adenyl_dom"/>
</dbReference>
<dbReference type="GO" id="GO:0003824">
    <property type="term" value="F:catalytic activity"/>
    <property type="evidence" value="ECO:0007669"/>
    <property type="project" value="InterPro"/>
</dbReference>
<dbReference type="InterPro" id="IPR001242">
    <property type="entry name" value="Condensation_dom"/>
</dbReference>
<dbReference type="InterPro" id="IPR023213">
    <property type="entry name" value="CAT-like_dom_sf"/>
</dbReference>
<proteinExistence type="predicted"/>
<dbReference type="Proteomes" id="UP000332933">
    <property type="component" value="Unassembled WGS sequence"/>
</dbReference>
<dbReference type="Gene3D" id="3.40.50.12780">
    <property type="entry name" value="N-terminal domain of ligase-like"/>
    <property type="match status" value="2"/>
</dbReference>
<keyword evidence="2" id="KW-0597">Phosphoprotein</keyword>
<reference evidence="4" key="2">
    <citation type="submission" date="2019-06" db="EMBL/GenBank/DDBJ databases">
        <title>Genomics analysis of Aphanomyces spp. identifies a new class of oomycete effector associated with host adaptation.</title>
        <authorList>
            <person name="Gaulin E."/>
        </authorList>
    </citation>
    <scope>NUCLEOTIDE SEQUENCE</scope>
    <source>
        <strain evidence="4">CBS 578.67</strain>
    </source>
</reference>
<dbReference type="EMBL" id="CAADRA010005651">
    <property type="protein sequence ID" value="VFT91968.1"/>
    <property type="molecule type" value="Genomic_DNA"/>
</dbReference>
<dbReference type="EMBL" id="VJMH01005630">
    <property type="protein sequence ID" value="KAF0693919.1"/>
    <property type="molecule type" value="Genomic_DNA"/>
</dbReference>
<dbReference type="FunFam" id="3.40.50.980:FF:000001">
    <property type="entry name" value="Non-ribosomal peptide synthetase"/>
    <property type="match status" value="1"/>
</dbReference>
<dbReference type="GO" id="GO:0031177">
    <property type="term" value="F:phosphopantetheine binding"/>
    <property type="evidence" value="ECO:0007669"/>
    <property type="project" value="TreeGrafter"/>
</dbReference>
<dbReference type="PANTHER" id="PTHR45527:SF1">
    <property type="entry name" value="FATTY ACID SYNTHASE"/>
    <property type="match status" value="1"/>
</dbReference>
<evidence type="ECO:0000256" key="1">
    <source>
        <dbReference type="ARBA" id="ARBA00022450"/>
    </source>
</evidence>
<dbReference type="Gene3D" id="3.30.300.30">
    <property type="match status" value="2"/>
</dbReference>
<dbReference type="PANTHER" id="PTHR45527">
    <property type="entry name" value="NONRIBOSOMAL PEPTIDE SYNTHETASE"/>
    <property type="match status" value="1"/>
</dbReference>
<evidence type="ECO:0000256" key="2">
    <source>
        <dbReference type="ARBA" id="ARBA00022553"/>
    </source>
</evidence>
<dbReference type="InterPro" id="IPR042099">
    <property type="entry name" value="ANL_N_sf"/>
</dbReference>
<dbReference type="Pfam" id="PF00501">
    <property type="entry name" value="AMP-binding"/>
    <property type="match status" value="1"/>
</dbReference>
<dbReference type="Pfam" id="PF00550">
    <property type="entry name" value="PP-binding"/>
    <property type="match status" value="2"/>
</dbReference>